<dbReference type="RefSeq" id="WP_227897409.1">
    <property type="nucleotide sequence ID" value="NZ_CP099467.1"/>
</dbReference>
<evidence type="ECO:0000313" key="2">
    <source>
        <dbReference type="Proteomes" id="UP001139158"/>
    </source>
</evidence>
<accession>A0A9X1MI95</accession>
<dbReference type="AlphaFoldDB" id="A0A9X1MI95"/>
<evidence type="ECO:0000313" key="1">
    <source>
        <dbReference type="EMBL" id="MCC3299422.1"/>
    </source>
</evidence>
<reference evidence="1" key="1">
    <citation type="submission" date="2021-10" db="EMBL/GenBank/DDBJ databases">
        <title>Novel species in genus Arthrobacter.</title>
        <authorList>
            <person name="Liu Y."/>
        </authorList>
    </citation>
    <scope>NUCLEOTIDE SEQUENCE</scope>
    <source>
        <strain evidence="1">Zg-Y453</strain>
    </source>
</reference>
<keyword evidence="2" id="KW-1185">Reference proteome</keyword>
<protein>
    <submittedName>
        <fullName evidence="1">Uncharacterized protein</fullName>
    </submittedName>
</protein>
<dbReference type="Proteomes" id="UP001139158">
    <property type="component" value="Unassembled WGS sequence"/>
</dbReference>
<name>A0A9X1MI95_9MICC</name>
<organism evidence="1 2">
    <name type="scientific">Arthrobacter caoxuetaonis</name>
    <dbReference type="NCBI Taxonomy" id="2886935"/>
    <lineage>
        <taxon>Bacteria</taxon>
        <taxon>Bacillati</taxon>
        <taxon>Actinomycetota</taxon>
        <taxon>Actinomycetes</taxon>
        <taxon>Micrococcales</taxon>
        <taxon>Micrococcaceae</taxon>
        <taxon>Arthrobacter</taxon>
    </lineage>
</organism>
<comment type="caution">
    <text evidence="1">The sequence shown here is derived from an EMBL/GenBank/DDBJ whole genome shotgun (WGS) entry which is preliminary data.</text>
</comment>
<sequence length="105" mass="11399">MSKENSILIYGASDDLVEVEGAISDEFDCWDKTWKGRLKAPDGAFLVVSALYGSEGWDLNVSAPEGSGFPDWPVSFCPRPDRRDDPAVRIAVPEGTSIEVFGDCA</sequence>
<dbReference type="EMBL" id="JAJFZV010000018">
    <property type="protein sequence ID" value="MCC3299422.1"/>
    <property type="molecule type" value="Genomic_DNA"/>
</dbReference>
<proteinExistence type="predicted"/>
<gene>
    <name evidence="1" type="ORF">LJ757_16640</name>
</gene>